<evidence type="ECO:0000313" key="8">
    <source>
        <dbReference type="Proteomes" id="UP000653305"/>
    </source>
</evidence>
<keyword evidence="4" id="KW-0677">Repeat</keyword>
<dbReference type="Pfam" id="PF01657">
    <property type="entry name" value="Stress-antifung"/>
    <property type="match status" value="2"/>
</dbReference>
<dbReference type="InterPro" id="IPR002902">
    <property type="entry name" value="GNK2"/>
</dbReference>
<evidence type="ECO:0000313" key="7">
    <source>
        <dbReference type="EMBL" id="GFQ00670.1"/>
    </source>
</evidence>
<gene>
    <name evidence="7" type="ORF">PHJA_002210900</name>
</gene>
<name>A0A830CNW1_9LAMI</name>
<reference evidence="7" key="1">
    <citation type="submission" date="2020-07" db="EMBL/GenBank/DDBJ databases">
        <title>Ethylene signaling mediates host invasion by parasitic plants.</title>
        <authorList>
            <person name="Yoshida S."/>
        </authorList>
    </citation>
    <scope>NUCLEOTIDE SEQUENCE</scope>
    <source>
        <strain evidence="7">Okayama</strain>
    </source>
</reference>
<keyword evidence="3" id="KW-0732">Signal</keyword>
<evidence type="ECO:0000256" key="3">
    <source>
        <dbReference type="ARBA" id="ARBA00022729"/>
    </source>
</evidence>
<dbReference type="PANTHER" id="PTHR32411:SF43">
    <property type="entry name" value="CYSTEINE-RICH REPEAT SECRETORY PROTEIN 38"/>
    <property type="match status" value="1"/>
</dbReference>
<dbReference type="FunFam" id="3.30.430.20:FF:000002">
    <property type="entry name" value="Cysteine-rich receptor-like protein kinase 10"/>
    <property type="match status" value="1"/>
</dbReference>
<sequence>MLIPTAISQDSALLYKICRNNSQNYTSTFAKNLKSLLDDLYINTPRNDGFWKAQHGQAYGLALCRGDVSPDDCDFCLYDARCKITQRCNKPKAIVWYDYCYLKYSDYDFFGEIDNKNKVYLWNTDNATTDPQGFNATVRGLLSNISGKAIKTARLFASGQKYEEKENATIYGMAQCSRDLSKGNCTRCLQGAVNELPGFTTKTSPIGGRTLTGSCNVRYETYTFLNDQPKTV</sequence>
<evidence type="ECO:0000256" key="5">
    <source>
        <dbReference type="ARBA" id="ARBA00038515"/>
    </source>
</evidence>
<accession>A0A830CNW1</accession>
<comment type="subcellular location">
    <subcellularLocation>
        <location evidence="1">Secreted</location>
    </subcellularLocation>
</comment>
<organism evidence="7 8">
    <name type="scientific">Phtheirospermum japonicum</name>
    <dbReference type="NCBI Taxonomy" id="374723"/>
    <lineage>
        <taxon>Eukaryota</taxon>
        <taxon>Viridiplantae</taxon>
        <taxon>Streptophyta</taxon>
        <taxon>Embryophyta</taxon>
        <taxon>Tracheophyta</taxon>
        <taxon>Spermatophyta</taxon>
        <taxon>Magnoliopsida</taxon>
        <taxon>eudicotyledons</taxon>
        <taxon>Gunneridae</taxon>
        <taxon>Pentapetalae</taxon>
        <taxon>asterids</taxon>
        <taxon>lamiids</taxon>
        <taxon>Lamiales</taxon>
        <taxon>Orobanchaceae</taxon>
        <taxon>Orobanchaceae incertae sedis</taxon>
        <taxon>Phtheirospermum</taxon>
    </lineage>
</organism>
<feature type="domain" description="Gnk2-homologous" evidence="6">
    <location>
        <begin position="11"/>
        <end position="109"/>
    </location>
</feature>
<dbReference type="EMBL" id="BMAC01000637">
    <property type="protein sequence ID" value="GFQ00670.1"/>
    <property type="molecule type" value="Genomic_DNA"/>
</dbReference>
<keyword evidence="8" id="KW-1185">Reference proteome</keyword>
<proteinExistence type="inferred from homology"/>
<comment type="caution">
    <text evidence="7">The sequence shown here is derived from an EMBL/GenBank/DDBJ whole genome shotgun (WGS) entry which is preliminary data.</text>
</comment>
<dbReference type="Proteomes" id="UP000653305">
    <property type="component" value="Unassembled WGS sequence"/>
</dbReference>
<dbReference type="OrthoDB" id="696781at2759"/>
<dbReference type="GO" id="GO:0005576">
    <property type="term" value="C:extracellular region"/>
    <property type="evidence" value="ECO:0007669"/>
    <property type="project" value="UniProtKB-SubCell"/>
</dbReference>
<protein>
    <submittedName>
        <fullName evidence="7">Cysteine-rich repeat secretory protein 38</fullName>
    </submittedName>
</protein>
<evidence type="ECO:0000256" key="1">
    <source>
        <dbReference type="ARBA" id="ARBA00004613"/>
    </source>
</evidence>
<dbReference type="InterPro" id="IPR038408">
    <property type="entry name" value="GNK2_sf"/>
</dbReference>
<evidence type="ECO:0000259" key="6">
    <source>
        <dbReference type="PROSITE" id="PS51473"/>
    </source>
</evidence>
<feature type="domain" description="Gnk2-homologous" evidence="6">
    <location>
        <begin position="115"/>
        <end position="224"/>
    </location>
</feature>
<comment type="similarity">
    <text evidence="5">Belongs to the cysteine-rich repeat secretory protein family.</text>
</comment>
<dbReference type="PANTHER" id="PTHR32411">
    <property type="entry name" value="CYSTEINE-RICH REPEAT SECRETORY PROTEIN 38-RELATED"/>
    <property type="match status" value="1"/>
</dbReference>
<dbReference type="AlphaFoldDB" id="A0A830CNW1"/>
<dbReference type="CDD" id="cd23509">
    <property type="entry name" value="Gnk2-like"/>
    <property type="match status" value="2"/>
</dbReference>
<evidence type="ECO:0000256" key="4">
    <source>
        <dbReference type="ARBA" id="ARBA00022737"/>
    </source>
</evidence>
<keyword evidence="2" id="KW-0964">Secreted</keyword>
<dbReference type="PROSITE" id="PS51473">
    <property type="entry name" value="GNK2"/>
    <property type="match status" value="2"/>
</dbReference>
<evidence type="ECO:0000256" key="2">
    <source>
        <dbReference type="ARBA" id="ARBA00022525"/>
    </source>
</evidence>
<dbReference type="Gene3D" id="3.30.430.20">
    <property type="entry name" value="Gnk2 domain, C-X8-C-X2-C motif"/>
    <property type="match status" value="2"/>
</dbReference>
<dbReference type="InterPro" id="IPR050581">
    <property type="entry name" value="CRR_secretory_protein"/>
</dbReference>